<feature type="transmembrane region" description="Helical" evidence="6">
    <location>
        <begin position="502"/>
        <end position="522"/>
    </location>
</feature>
<feature type="transmembrane region" description="Helical" evidence="6">
    <location>
        <begin position="399"/>
        <end position="420"/>
    </location>
</feature>
<feature type="transmembrane region" description="Helical" evidence="6">
    <location>
        <begin position="294"/>
        <end position="312"/>
    </location>
</feature>
<dbReference type="EMBL" id="QKWK01000016">
    <property type="protein sequence ID" value="TXT04293.1"/>
    <property type="molecule type" value="Genomic_DNA"/>
</dbReference>
<evidence type="ECO:0000313" key="8">
    <source>
        <dbReference type="EMBL" id="TXT04293.1"/>
    </source>
</evidence>
<comment type="caution">
    <text evidence="8">The sequence shown here is derived from an EMBL/GenBank/DDBJ whole genome shotgun (WGS) entry which is preliminary data.</text>
</comment>
<feature type="transmembrane region" description="Helical" evidence="6">
    <location>
        <begin position="176"/>
        <end position="198"/>
    </location>
</feature>
<dbReference type="InterPro" id="IPR020846">
    <property type="entry name" value="MFS_dom"/>
</dbReference>
<feature type="transmembrane region" description="Helical" evidence="6">
    <location>
        <begin position="218"/>
        <end position="242"/>
    </location>
</feature>
<dbReference type="GO" id="GO:0022857">
    <property type="term" value="F:transmembrane transporter activity"/>
    <property type="evidence" value="ECO:0007669"/>
    <property type="project" value="InterPro"/>
</dbReference>
<dbReference type="InterPro" id="IPR036259">
    <property type="entry name" value="MFS_trans_sf"/>
</dbReference>
<dbReference type="PROSITE" id="PS50850">
    <property type="entry name" value="MFS"/>
    <property type="match status" value="1"/>
</dbReference>
<evidence type="ECO:0000259" key="7">
    <source>
        <dbReference type="PROSITE" id="PS50850"/>
    </source>
</evidence>
<dbReference type="AlphaFoldDB" id="A0A7D8UYT7"/>
<dbReference type="PANTHER" id="PTHR42718">
    <property type="entry name" value="MAJOR FACILITATOR SUPERFAMILY MULTIDRUG TRANSPORTER MFSC"/>
    <property type="match status" value="1"/>
</dbReference>
<evidence type="ECO:0000256" key="3">
    <source>
        <dbReference type="ARBA" id="ARBA00022692"/>
    </source>
</evidence>
<keyword evidence="4 6" id="KW-1133">Transmembrane helix</keyword>
<feature type="transmembrane region" description="Helical" evidence="6">
    <location>
        <begin position="426"/>
        <end position="448"/>
    </location>
</feature>
<evidence type="ECO:0000256" key="5">
    <source>
        <dbReference type="ARBA" id="ARBA00023136"/>
    </source>
</evidence>
<feature type="domain" description="Major facilitator superfamily (MFS) profile" evidence="7">
    <location>
        <begin position="55"/>
        <end position="526"/>
    </location>
</feature>
<dbReference type="SUPFAM" id="SSF103473">
    <property type="entry name" value="MFS general substrate transporter"/>
    <property type="match status" value="2"/>
</dbReference>
<evidence type="ECO:0000256" key="6">
    <source>
        <dbReference type="SAM" id="Phobius"/>
    </source>
</evidence>
<feature type="transmembrane region" description="Helical" evidence="6">
    <location>
        <begin position="145"/>
        <end position="164"/>
    </location>
</feature>
<protein>
    <recommendedName>
        <fullName evidence="7">Major facilitator superfamily (MFS) profile domain-containing protein</fullName>
    </recommendedName>
</protein>
<name>A0A7D8UYT7_VANHU</name>
<gene>
    <name evidence="8" type="ORF">VHUM_04180</name>
</gene>
<dbReference type="InterPro" id="IPR011701">
    <property type="entry name" value="MFS"/>
</dbReference>
<sequence length="535" mass="58493">MATDTDDHSRHSATETLVFPPSATTNVQHDKEASLIAGLDAKQAPAFSQTRKWVILTICALAIFIDVMGYSAFYVLTARVTHDLHIQFEQQSWVISSYAVTFAAFLLFWGRVCDLYSATTVFNWSFVALGILSLAISFLPEKYSFFVLRALAGIAGGALVPAAYRLIVHVFDAFELTLAFTVYGFSGTMGNMCGTIIAGLIEYIPEARLGAQMHSWRWFFRITAVIIAPLAVTSFVTVPYVAGGESSTLHDGDPDNTPRWRRLDIVGAMTILVAIVLLTLGLTLGASYGWKKPGFLVPFLLSFPLFVGFFFWEARLPPSHALLPPSTWRIPNLAVLMAMGLPIYAWWAVNFLALIETYVQVHGERSLLATVRLLPQAIITLLATIVFSKFPKLMTRPWLTVLMGETLAVVGYVLFTRTSIFVGKDYWRFIFTGGILGSLGNMAIYTATNVGIMTAVPPEMAGVAGALLQVAIQLGAVVGFAAQAGMMTVNPGGITNPANVHASFYFQMGWDALWLILFAVAYKRPKAGAAQEPQP</sequence>
<reference evidence="8 9" key="1">
    <citation type="journal article" date="2019" name="PLoS Genet.">
        <title>Convergent evolution of linked mating-type loci in basidiomycete fungi.</title>
        <authorList>
            <person name="Sun S."/>
            <person name="Coelho M.A."/>
            <person name="Heitman J."/>
            <person name="Nowrousian M."/>
        </authorList>
    </citation>
    <scope>NUCLEOTIDE SEQUENCE [LARGE SCALE GENOMIC DNA]</scope>
    <source>
        <strain evidence="8 9">CBS 4282</strain>
    </source>
</reference>
<accession>A0A7D8UYT7</accession>
<keyword evidence="2" id="KW-0813">Transport</keyword>
<dbReference type="PANTHER" id="PTHR42718:SF9">
    <property type="entry name" value="MAJOR FACILITATOR SUPERFAMILY MULTIDRUG TRANSPORTER MFSC"/>
    <property type="match status" value="1"/>
</dbReference>
<comment type="subcellular location">
    <subcellularLocation>
        <location evidence="1">Membrane</location>
        <topology evidence="1">Multi-pass membrane protein</topology>
    </subcellularLocation>
</comment>
<feature type="transmembrane region" description="Helical" evidence="6">
    <location>
        <begin position="93"/>
        <end position="109"/>
    </location>
</feature>
<keyword evidence="9" id="KW-1185">Reference proteome</keyword>
<feature type="transmembrane region" description="Helical" evidence="6">
    <location>
        <begin position="121"/>
        <end position="139"/>
    </location>
</feature>
<feature type="transmembrane region" description="Helical" evidence="6">
    <location>
        <begin position="263"/>
        <end position="288"/>
    </location>
</feature>
<proteinExistence type="predicted"/>
<organism evidence="8 9">
    <name type="scientific">Vanrija humicola</name>
    <name type="common">Yeast</name>
    <name type="synonym">Cryptococcus humicola</name>
    <dbReference type="NCBI Taxonomy" id="5417"/>
    <lineage>
        <taxon>Eukaryota</taxon>
        <taxon>Fungi</taxon>
        <taxon>Dikarya</taxon>
        <taxon>Basidiomycota</taxon>
        <taxon>Agaricomycotina</taxon>
        <taxon>Tremellomycetes</taxon>
        <taxon>Trichosporonales</taxon>
        <taxon>Trichosporonaceae</taxon>
        <taxon>Vanrija</taxon>
    </lineage>
</organism>
<evidence type="ECO:0000256" key="1">
    <source>
        <dbReference type="ARBA" id="ARBA00004141"/>
    </source>
</evidence>
<feature type="transmembrane region" description="Helical" evidence="6">
    <location>
        <begin position="367"/>
        <end position="387"/>
    </location>
</feature>
<dbReference type="Gene3D" id="1.20.1250.20">
    <property type="entry name" value="MFS general substrate transporter like domains"/>
    <property type="match status" value="1"/>
</dbReference>
<evidence type="ECO:0000256" key="2">
    <source>
        <dbReference type="ARBA" id="ARBA00022448"/>
    </source>
</evidence>
<dbReference type="Pfam" id="PF07690">
    <property type="entry name" value="MFS_1"/>
    <property type="match status" value="1"/>
</dbReference>
<feature type="transmembrane region" description="Helical" evidence="6">
    <location>
        <begin position="53"/>
        <end position="73"/>
    </location>
</feature>
<dbReference type="GO" id="GO:0016020">
    <property type="term" value="C:membrane"/>
    <property type="evidence" value="ECO:0007669"/>
    <property type="project" value="UniProtKB-SubCell"/>
</dbReference>
<evidence type="ECO:0000313" key="9">
    <source>
        <dbReference type="Proteomes" id="UP000473826"/>
    </source>
</evidence>
<evidence type="ECO:0000256" key="4">
    <source>
        <dbReference type="ARBA" id="ARBA00022989"/>
    </source>
</evidence>
<keyword evidence="3 6" id="KW-0812">Transmembrane</keyword>
<dbReference type="Proteomes" id="UP000473826">
    <property type="component" value="Unassembled WGS sequence"/>
</dbReference>
<keyword evidence="5 6" id="KW-0472">Membrane</keyword>
<feature type="transmembrane region" description="Helical" evidence="6">
    <location>
        <begin position="333"/>
        <end position="355"/>
    </location>
</feature>
<dbReference type="OrthoDB" id="440755at2759"/>
<feature type="transmembrane region" description="Helical" evidence="6">
    <location>
        <begin position="460"/>
        <end position="482"/>
    </location>
</feature>